<dbReference type="SUPFAM" id="SSF53254">
    <property type="entry name" value="Phosphoglycerate mutase-like"/>
    <property type="match status" value="1"/>
</dbReference>
<evidence type="ECO:0000313" key="3">
    <source>
        <dbReference type="EMBL" id="SJL13086.1"/>
    </source>
</evidence>
<keyword evidence="2" id="KW-0812">Transmembrane</keyword>
<keyword evidence="2" id="KW-0472">Membrane</keyword>
<name>A0A284RWF1_ARMOS</name>
<gene>
    <name evidence="3" type="ORF">ARMOST_16523</name>
</gene>
<accession>A0A284RWF1</accession>
<keyword evidence="4" id="KW-1185">Reference proteome</keyword>
<dbReference type="Proteomes" id="UP000219338">
    <property type="component" value="Unassembled WGS sequence"/>
</dbReference>
<protein>
    <recommendedName>
        <fullName evidence="5">Phosphoglycerate mutase-like protein</fullName>
    </recommendedName>
</protein>
<dbReference type="PANTHER" id="PTHR11567:SF142">
    <property type="entry name" value="PHOSPHOGLYCERATE MUTASE-LIKE PROTEIN"/>
    <property type="match status" value="1"/>
</dbReference>
<evidence type="ECO:0000256" key="2">
    <source>
        <dbReference type="SAM" id="Phobius"/>
    </source>
</evidence>
<sequence length="480" mass="53075">MFSYKGGLLILQTAFQPLESLVFPNKLTSKMPNVLGVIVLARNGDRLGYVQDPATYLSSSTHLTPLGAVQSHQLGSYLRSTYLNPSSPSYITGLNPDLANPRQVKVRAKAGGEGDPVFDSTIALLQGLFPPTPRNSIVLANESVVTAPLGGYQYVPVETVEPGNDRSLEPWTSCPAFLKRVAQIHASDEFKAKEKETATVRFFDTVKDYVFGRERSLANIWNLYDFMQTQLTYNQTYAYRLPPSLINTAHALANFHEDAMFSDDDINGIGNIAARTLLHTILTSLERIAFDGDPLQLLLIESSYHPFISFFHATDIVDTYPELKGIPDPASSLMIELIRGAPPDTRDFLRFKFRNGSHPAQTVHVFGHREDIPLTEFIYKSQDSVISNNRQWREVCTGKSVSASAFSTENLNVNALLALGVFIFALFALGLSFKWRANKKRGVKLAGEEVSTCNVYGYGACDSGTTLQVAEKNLGTVRFV</sequence>
<dbReference type="Pfam" id="PF00328">
    <property type="entry name" value="His_Phos_2"/>
    <property type="match status" value="1"/>
</dbReference>
<dbReference type="OrthoDB" id="258392at2759"/>
<dbReference type="AlphaFoldDB" id="A0A284RWF1"/>
<proteinExistence type="inferred from homology"/>
<dbReference type="OMA" id="CNSESAD"/>
<feature type="transmembrane region" description="Helical" evidence="2">
    <location>
        <begin position="411"/>
        <end position="431"/>
    </location>
</feature>
<evidence type="ECO:0000256" key="1">
    <source>
        <dbReference type="ARBA" id="ARBA00005375"/>
    </source>
</evidence>
<reference evidence="4" key="1">
    <citation type="journal article" date="2017" name="Nat. Ecol. Evol.">
        <title>Genome expansion and lineage-specific genetic innovations in the forest pathogenic fungi Armillaria.</title>
        <authorList>
            <person name="Sipos G."/>
            <person name="Prasanna A.N."/>
            <person name="Walter M.C."/>
            <person name="O'Connor E."/>
            <person name="Balint B."/>
            <person name="Krizsan K."/>
            <person name="Kiss B."/>
            <person name="Hess J."/>
            <person name="Varga T."/>
            <person name="Slot J."/>
            <person name="Riley R."/>
            <person name="Boka B."/>
            <person name="Rigling D."/>
            <person name="Barry K."/>
            <person name="Lee J."/>
            <person name="Mihaltcheva S."/>
            <person name="LaButti K."/>
            <person name="Lipzen A."/>
            <person name="Waldron R."/>
            <person name="Moloney N.M."/>
            <person name="Sperisen C."/>
            <person name="Kredics L."/>
            <person name="Vagvoelgyi C."/>
            <person name="Patrignani A."/>
            <person name="Fitzpatrick D."/>
            <person name="Nagy I."/>
            <person name="Doyle S."/>
            <person name="Anderson J.B."/>
            <person name="Grigoriev I.V."/>
            <person name="Gueldener U."/>
            <person name="Muensterkoetter M."/>
            <person name="Nagy L.G."/>
        </authorList>
    </citation>
    <scope>NUCLEOTIDE SEQUENCE [LARGE SCALE GENOMIC DNA]</scope>
    <source>
        <strain evidence="4">C18/9</strain>
    </source>
</reference>
<dbReference type="GO" id="GO:0016791">
    <property type="term" value="F:phosphatase activity"/>
    <property type="evidence" value="ECO:0007669"/>
    <property type="project" value="TreeGrafter"/>
</dbReference>
<dbReference type="Gene3D" id="3.40.50.1240">
    <property type="entry name" value="Phosphoglycerate mutase-like"/>
    <property type="match status" value="1"/>
</dbReference>
<dbReference type="EMBL" id="FUEG01000019">
    <property type="protein sequence ID" value="SJL13086.1"/>
    <property type="molecule type" value="Genomic_DNA"/>
</dbReference>
<dbReference type="InterPro" id="IPR050645">
    <property type="entry name" value="Histidine_acid_phosphatase"/>
</dbReference>
<evidence type="ECO:0000313" key="4">
    <source>
        <dbReference type="Proteomes" id="UP000219338"/>
    </source>
</evidence>
<comment type="similarity">
    <text evidence="1">Belongs to the histidine acid phosphatase family.</text>
</comment>
<dbReference type="PANTHER" id="PTHR11567">
    <property type="entry name" value="ACID PHOSPHATASE-RELATED"/>
    <property type="match status" value="1"/>
</dbReference>
<organism evidence="3 4">
    <name type="scientific">Armillaria ostoyae</name>
    <name type="common">Armillaria root rot fungus</name>
    <dbReference type="NCBI Taxonomy" id="47428"/>
    <lineage>
        <taxon>Eukaryota</taxon>
        <taxon>Fungi</taxon>
        <taxon>Dikarya</taxon>
        <taxon>Basidiomycota</taxon>
        <taxon>Agaricomycotina</taxon>
        <taxon>Agaricomycetes</taxon>
        <taxon>Agaricomycetidae</taxon>
        <taxon>Agaricales</taxon>
        <taxon>Marasmiineae</taxon>
        <taxon>Physalacriaceae</taxon>
        <taxon>Armillaria</taxon>
    </lineage>
</organism>
<keyword evidence="2" id="KW-1133">Transmembrane helix</keyword>
<dbReference type="InterPro" id="IPR029033">
    <property type="entry name" value="His_PPase_superfam"/>
</dbReference>
<evidence type="ECO:0008006" key="5">
    <source>
        <dbReference type="Google" id="ProtNLM"/>
    </source>
</evidence>
<dbReference type="STRING" id="47428.A0A284RWF1"/>
<dbReference type="InterPro" id="IPR000560">
    <property type="entry name" value="His_Pase_clade-2"/>
</dbReference>